<feature type="domain" description="VOC" evidence="2">
    <location>
        <begin position="12"/>
        <end position="141"/>
    </location>
</feature>
<dbReference type="EMBL" id="FNKK01000002">
    <property type="protein sequence ID" value="SDQ99331.1"/>
    <property type="molecule type" value="Genomic_DNA"/>
</dbReference>
<evidence type="ECO:0000313" key="4">
    <source>
        <dbReference type="Proteomes" id="UP000217103"/>
    </source>
</evidence>
<dbReference type="STRING" id="35622.SAMN04489764_2945"/>
<evidence type="ECO:0000259" key="2">
    <source>
        <dbReference type="PROSITE" id="PS51819"/>
    </source>
</evidence>
<gene>
    <name evidence="3" type="ORF">SAMN04489764_2945</name>
</gene>
<dbReference type="OrthoDB" id="5242400at2"/>
<sequence>MPATPDPVRWRGVHHLALVTTDMDATVRFWHGVLDARLVATLAVPAFRHYFFEVGPGSTIAFFEYTDQELERFAKPAGVPYAKASQFDHLSLHLPDEDALHRLRDRLKAHGCEVTDVIDHGFLRSIYFSDPNGIALEASWWTTDPTGRPADHADGRLFADPDPVPAVRELRENGALAHTVATRLVDGVIEDLRREGVELDRPSG</sequence>
<dbReference type="GO" id="GO:0046872">
    <property type="term" value="F:metal ion binding"/>
    <property type="evidence" value="ECO:0007669"/>
    <property type="project" value="UniProtKB-KW"/>
</dbReference>
<dbReference type="Gene3D" id="3.10.180.10">
    <property type="entry name" value="2,3-Dihydroxybiphenyl 1,2-Dioxygenase, domain 1"/>
    <property type="match status" value="1"/>
</dbReference>
<keyword evidence="1" id="KW-0479">Metal-binding</keyword>
<dbReference type="PANTHER" id="PTHR36113">
    <property type="entry name" value="LYASE, PUTATIVE-RELATED-RELATED"/>
    <property type="match status" value="1"/>
</dbReference>
<evidence type="ECO:0000313" key="3">
    <source>
        <dbReference type="EMBL" id="SDQ99331.1"/>
    </source>
</evidence>
<dbReference type="RefSeq" id="WP_093259551.1">
    <property type="nucleotide sequence ID" value="NZ_FNKK01000002.1"/>
</dbReference>
<dbReference type="InterPro" id="IPR051332">
    <property type="entry name" value="Fosfomycin_Res_Enzymes"/>
</dbReference>
<dbReference type="CDD" id="cd06587">
    <property type="entry name" value="VOC"/>
    <property type="match status" value="1"/>
</dbReference>
<name>A0A1H1FEJ7_9ACTN</name>
<dbReference type="InterPro" id="IPR004360">
    <property type="entry name" value="Glyas_Fos-R_dOase_dom"/>
</dbReference>
<dbReference type="PANTHER" id="PTHR36113:SF6">
    <property type="entry name" value="FOSFOMYCIN RESISTANCE PROTEIN FOSX"/>
    <property type="match status" value="1"/>
</dbReference>
<keyword evidence="3" id="KW-0223">Dioxygenase</keyword>
<organism evidence="3 4">
    <name type="scientific">Thermostaphylospora chromogena</name>
    <dbReference type="NCBI Taxonomy" id="35622"/>
    <lineage>
        <taxon>Bacteria</taxon>
        <taxon>Bacillati</taxon>
        <taxon>Actinomycetota</taxon>
        <taxon>Actinomycetes</taxon>
        <taxon>Streptosporangiales</taxon>
        <taxon>Thermomonosporaceae</taxon>
        <taxon>Thermostaphylospora</taxon>
    </lineage>
</organism>
<protein>
    <submittedName>
        <fullName evidence="3">Catechol 2,3-dioxygenase</fullName>
    </submittedName>
</protein>
<dbReference type="GO" id="GO:0051213">
    <property type="term" value="F:dioxygenase activity"/>
    <property type="evidence" value="ECO:0007669"/>
    <property type="project" value="UniProtKB-KW"/>
</dbReference>
<accession>A0A1H1FEJ7</accession>
<dbReference type="PROSITE" id="PS51819">
    <property type="entry name" value="VOC"/>
    <property type="match status" value="1"/>
</dbReference>
<keyword evidence="3" id="KW-0560">Oxidoreductase</keyword>
<proteinExistence type="predicted"/>
<dbReference type="Proteomes" id="UP000217103">
    <property type="component" value="Unassembled WGS sequence"/>
</dbReference>
<dbReference type="AlphaFoldDB" id="A0A1H1FEJ7"/>
<dbReference type="InterPro" id="IPR037523">
    <property type="entry name" value="VOC_core"/>
</dbReference>
<dbReference type="InterPro" id="IPR029068">
    <property type="entry name" value="Glyas_Bleomycin-R_OHBP_Dase"/>
</dbReference>
<dbReference type="SUPFAM" id="SSF54593">
    <property type="entry name" value="Glyoxalase/Bleomycin resistance protein/Dihydroxybiphenyl dioxygenase"/>
    <property type="match status" value="1"/>
</dbReference>
<keyword evidence="4" id="KW-1185">Reference proteome</keyword>
<evidence type="ECO:0000256" key="1">
    <source>
        <dbReference type="ARBA" id="ARBA00022723"/>
    </source>
</evidence>
<reference evidence="3 4" key="1">
    <citation type="submission" date="2016-10" db="EMBL/GenBank/DDBJ databases">
        <authorList>
            <person name="de Groot N.N."/>
        </authorList>
    </citation>
    <scope>NUCLEOTIDE SEQUENCE [LARGE SCALE GENOMIC DNA]</scope>
    <source>
        <strain evidence="3 4">DSM 43794</strain>
    </source>
</reference>
<dbReference type="Pfam" id="PF00903">
    <property type="entry name" value="Glyoxalase"/>
    <property type="match status" value="1"/>
</dbReference>